<organism evidence="3 4">
    <name type="scientific">Pseudomonas savastanoi</name>
    <name type="common">Pseudomonas syringae pv. savastanoi</name>
    <dbReference type="NCBI Taxonomy" id="29438"/>
    <lineage>
        <taxon>Bacteria</taxon>
        <taxon>Pseudomonadati</taxon>
        <taxon>Pseudomonadota</taxon>
        <taxon>Gammaproteobacteria</taxon>
        <taxon>Pseudomonadales</taxon>
        <taxon>Pseudomonadaceae</taxon>
        <taxon>Pseudomonas</taxon>
    </lineage>
</organism>
<dbReference type="Proteomes" id="UP000272241">
    <property type="component" value="Unassembled WGS sequence"/>
</dbReference>
<dbReference type="Proteomes" id="UP000272703">
    <property type="component" value="Unassembled WGS sequence"/>
</dbReference>
<name>A0A3M6AIN7_PSESS</name>
<gene>
    <name evidence="2" type="ORF">ALP15_101668</name>
    <name evidence="1" type="ORF">ALP16_101745</name>
    <name evidence="3" type="ORF">ALP17_106783</name>
</gene>
<evidence type="ECO:0000313" key="2">
    <source>
        <dbReference type="EMBL" id="RMV12906.1"/>
    </source>
</evidence>
<sequence length="48" mass="5809">MAQGHRRGNWHEIRKTLNTPGRRFKNQRLFDRQIAEKLNFLTLKSETN</sequence>
<evidence type="ECO:0000313" key="3">
    <source>
        <dbReference type="EMBL" id="RMV19169.1"/>
    </source>
</evidence>
<comment type="caution">
    <text evidence="3">The sequence shown here is derived from an EMBL/GenBank/DDBJ whole genome shotgun (WGS) entry which is preliminary data.</text>
</comment>
<dbReference type="Proteomes" id="UP000270795">
    <property type="component" value="Unassembled WGS sequence"/>
</dbReference>
<dbReference type="EMBL" id="RBUM01000092">
    <property type="protein sequence ID" value="RMV19169.1"/>
    <property type="molecule type" value="Genomic_DNA"/>
</dbReference>
<evidence type="ECO:0000313" key="4">
    <source>
        <dbReference type="Proteomes" id="UP000270795"/>
    </source>
</evidence>
<dbReference type="AlphaFoldDB" id="A0A3M6AIN7"/>
<accession>A0A3M6AIN7</accession>
<reference evidence="4 5" key="1">
    <citation type="submission" date="2018-08" db="EMBL/GenBank/DDBJ databases">
        <title>Recombination of ecologically and evolutionarily significant loci maintains genetic cohesion in the Pseudomonas syringae species complex.</title>
        <authorList>
            <person name="Dillon M."/>
            <person name="Thakur S."/>
            <person name="Almeida R.N.D."/>
            <person name="Weir B.S."/>
            <person name="Guttman D.S."/>
        </authorList>
    </citation>
    <scope>NUCLEOTIDE SEQUENCE [LARGE SCALE GENOMIC DNA]</scope>
    <source>
        <strain evidence="2 5">ICMP 11895</strain>
        <strain evidence="1 6">ICMP 11897</strain>
        <strain evidence="3 4">ICMP 11899</strain>
    </source>
</reference>
<evidence type="ECO:0000313" key="5">
    <source>
        <dbReference type="Proteomes" id="UP000272241"/>
    </source>
</evidence>
<evidence type="ECO:0000313" key="6">
    <source>
        <dbReference type="Proteomes" id="UP000272703"/>
    </source>
</evidence>
<dbReference type="EMBL" id="RBUN01000595">
    <property type="protein sequence ID" value="RMV09048.1"/>
    <property type="molecule type" value="Genomic_DNA"/>
</dbReference>
<protein>
    <submittedName>
        <fullName evidence="3">Uncharacterized protein</fullName>
    </submittedName>
</protein>
<dbReference type="EMBL" id="RBUO01000351">
    <property type="protein sequence ID" value="RMV12906.1"/>
    <property type="molecule type" value="Genomic_DNA"/>
</dbReference>
<evidence type="ECO:0000313" key="1">
    <source>
        <dbReference type="EMBL" id="RMV09048.1"/>
    </source>
</evidence>
<proteinExistence type="predicted"/>